<dbReference type="PROSITE" id="PS50921">
    <property type="entry name" value="ANTAR"/>
    <property type="match status" value="1"/>
</dbReference>
<dbReference type="EMBL" id="BAABKG010000001">
    <property type="protein sequence ID" value="GAA5141550.1"/>
    <property type="molecule type" value="Genomic_DNA"/>
</dbReference>
<evidence type="ECO:0000256" key="2">
    <source>
        <dbReference type="ARBA" id="ARBA00023163"/>
    </source>
</evidence>
<evidence type="ECO:0000259" key="3">
    <source>
        <dbReference type="PROSITE" id="PS50921"/>
    </source>
</evidence>
<organism evidence="4 5">
    <name type="scientific">Nocardioides marinquilinus</name>
    <dbReference type="NCBI Taxonomy" id="1210400"/>
    <lineage>
        <taxon>Bacteria</taxon>
        <taxon>Bacillati</taxon>
        <taxon>Actinomycetota</taxon>
        <taxon>Actinomycetes</taxon>
        <taxon>Propionibacteriales</taxon>
        <taxon>Nocardioidaceae</taxon>
        <taxon>Nocardioides</taxon>
    </lineage>
</organism>
<dbReference type="InterPro" id="IPR005561">
    <property type="entry name" value="ANTAR"/>
</dbReference>
<accession>A0ABP9P9L8</accession>
<dbReference type="Gene3D" id="1.10.10.10">
    <property type="entry name" value="Winged helix-like DNA-binding domain superfamily/Winged helix DNA-binding domain"/>
    <property type="match status" value="1"/>
</dbReference>
<keyword evidence="5" id="KW-1185">Reference proteome</keyword>
<evidence type="ECO:0000313" key="5">
    <source>
        <dbReference type="Proteomes" id="UP001500221"/>
    </source>
</evidence>
<dbReference type="RefSeq" id="WP_345453858.1">
    <property type="nucleotide sequence ID" value="NZ_BAABKG010000001.1"/>
</dbReference>
<sequence length="248" mass="25917">MHGDEQRAEGGSERERLERLVAAQQPTGRRGRGLLLDRLCATAVAELDLCAAAVSHPPTDGTHLVAAASDDAARRLEELQFDVGEGPTHDACRERRPVLVPSLDDRALQRWPGFVQAAASVGVAAVFTFPLHVGAALLGALALYRATAGGLSGAEVRTALTLADLTVEAMIDLTLDDDTDAPPFVDALDGQAHVYQAQGIVMVQLGVSLTEALALMRGRAHAEGLSLADLSRAIIDGTASFGQDGTAP</sequence>
<dbReference type="Pfam" id="PF03861">
    <property type="entry name" value="ANTAR"/>
    <property type="match status" value="1"/>
</dbReference>
<dbReference type="Gene3D" id="3.30.450.40">
    <property type="match status" value="1"/>
</dbReference>
<evidence type="ECO:0000313" key="4">
    <source>
        <dbReference type="EMBL" id="GAA5141550.1"/>
    </source>
</evidence>
<dbReference type="InterPro" id="IPR029016">
    <property type="entry name" value="GAF-like_dom_sf"/>
</dbReference>
<dbReference type="InterPro" id="IPR036388">
    <property type="entry name" value="WH-like_DNA-bd_sf"/>
</dbReference>
<feature type="domain" description="ANTAR" evidence="3">
    <location>
        <begin position="174"/>
        <end position="235"/>
    </location>
</feature>
<reference evidence="5" key="1">
    <citation type="journal article" date="2019" name="Int. J. Syst. Evol. Microbiol.">
        <title>The Global Catalogue of Microorganisms (GCM) 10K type strain sequencing project: providing services to taxonomists for standard genome sequencing and annotation.</title>
        <authorList>
            <consortium name="The Broad Institute Genomics Platform"/>
            <consortium name="The Broad Institute Genome Sequencing Center for Infectious Disease"/>
            <person name="Wu L."/>
            <person name="Ma J."/>
        </authorList>
    </citation>
    <scope>NUCLEOTIDE SEQUENCE [LARGE SCALE GENOMIC DNA]</scope>
    <source>
        <strain evidence="5">JCM 18459</strain>
    </source>
</reference>
<dbReference type="Pfam" id="PF13185">
    <property type="entry name" value="GAF_2"/>
    <property type="match status" value="1"/>
</dbReference>
<dbReference type="SUPFAM" id="SSF55781">
    <property type="entry name" value="GAF domain-like"/>
    <property type="match status" value="1"/>
</dbReference>
<dbReference type="SMART" id="SM01012">
    <property type="entry name" value="ANTAR"/>
    <property type="match status" value="1"/>
</dbReference>
<dbReference type="Proteomes" id="UP001500221">
    <property type="component" value="Unassembled WGS sequence"/>
</dbReference>
<keyword evidence="1" id="KW-0805">Transcription regulation</keyword>
<keyword evidence="2" id="KW-0804">Transcription</keyword>
<dbReference type="InterPro" id="IPR003018">
    <property type="entry name" value="GAF"/>
</dbReference>
<proteinExistence type="predicted"/>
<evidence type="ECO:0000256" key="1">
    <source>
        <dbReference type="ARBA" id="ARBA00023015"/>
    </source>
</evidence>
<protein>
    <submittedName>
        <fullName evidence="4">GAF domain-containing protein</fullName>
    </submittedName>
</protein>
<gene>
    <name evidence="4" type="ORF">GCM10023340_03460</name>
</gene>
<name>A0ABP9P9L8_9ACTN</name>
<comment type="caution">
    <text evidence="4">The sequence shown here is derived from an EMBL/GenBank/DDBJ whole genome shotgun (WGS) entry which is preliminary data.</text>
</comment>